<evidence type="ECO:0000256" key="1">
    <source>
        <dbReference type="SAM" id="MobiDB-lite"/>
    </source>
</evidence>
<protein>
    <recommendedName>
        <fullName evidence="4">DUF4283 domain-containing protein</fullName>
    </recommendedName>
</protein>
<reference evidence="2 3" key="1">
    <citation type="journal article" date="2020" name="bioRxiv">
        <title>Sequence and annotation of 42 cannabis genomes reveals extensive copy number variation in cannabinoid synthesis and pathogen resistance genes.</title>
        <authorList>
            <person name="Mckernan K.J."/>
            <person name="Helbert Y."/>
            <person name="Kane L.T."/>
            <person name="Ebling H."/>
            <person name="Zhang L."/>
            <person name="Liu B."/>
            <person name="Eaton Z."/>
            <person name="Mclaughlin S."/>
            <person name="Kingan S."/>
            <person name="Baybayan P."/>
            <person name="Concepcion G."/>
            <person name="Jordan M."/>
            <person name="Riva A."/>
            <person name="Barbazuk W."/>
            <person name="Harkins T."/>
        </authorList>
    </citation>
    <scope>NUCLEOTIDE SEQUENCE [LARGE SCALE GENOMIC DNA]</scope>
    <source>
        <strain evidence="3">cv. Jamaican Lion 4</strain>
        <tissue evidence="2">Leaf</tissue>
    </source>
</reference>
<dbReference type="PANTHER" id="PTHR34427">
    <property type="entry name" value="DUF4283 DOMAIN PROTEIN"/>
    <property type="match status" value="1"/>
</dbReference>
<dbReference type="EMBL" id="JAATIP010000052">
    <property type="protein sequence ID" value="KAF4383630.1"/>
    <property type="molecule type" value="Genomic_DNA"/>
</dbReference>
<accession>A0A7J6GMP4</accession>
<proteinExistence type="predicted"/>
<dbReference type="Proteomes" id="UP000525078">
    <property type="component" value="Unassembled WGS sequence"/>
</dbReference>
<dbReference type="AlphaFoldDB" id="A0A7J6GMP4"/>
<feature type="region of interest" description="Disordered" evidence="1">
    <location>
        <begin position="1"/>
        <end position="25"/>
    </location>
</feature>
<dbReference type="PANTHER" id="PTHR34427:SF5">
    <property type="entry name" value="DUF4283 DOMAIN-CONTAINING PROTEIN"/>
    <property type="match status" value="1"/>
</dbReference>
<evidence type="ECO:0000313" key="3">
    <source>
        <dbReference type="Proteomes" id="UP000525078"/>
    </source>
</evidence>
<gene>
    <name evidence="2" type="ORF">F8388_014130</name>
</gene>
<sequence length="507" mass="58243">MHTRGIHGPSGHGRHQNPTGFGKKHGHYPTGLGWKNFPGPSGAKKFQKYWSFQTKHKVFMVTLSYDGGAVRICERTRLFGYEVTVTIDAADWIIDTLEEIQQKSGAQRVNLKRSFRNSVASCLMECYANNKGSFLKISVLKENKLKMIIVPEEEGAKGWLELKNCLSGVVKRQVTVSNDRSSSLREEQKAWEPTIIQSWTQQKAETNNGRTLNQRSWANVVKEPWKTTTKQNFQVENAKAKKFVSAKEVGRRKGDIEWRELFPAINPSFKPKNPYPEKRFHQPKFYEYMRSRAQIRNWELATILFRDNSHASWSVIFYNLSRELGRKLVCPFHPWSWESQKENIKVECRDSWIGIQGLPLNLWHMKIFRKIGDCCGGLLDVDKDTAEASMLSHMRLQLRGDDSGFVPEYVVLEHDDFDHNKVFGEGNEPAVEGKNGVNGVEVVEKVGDGRDEEEIVAAAVVLRFMEEKEQEKLLVCRRKKKASEGVNMRLDSMMDCPLEEIECITEL</sequence>
<comment type="caution">
    <text evidence="2">The sequence shown here is derived from an EMBL/GenBank/DDBJ whole genome shotgun (WGS) entry which is preliminary data.</text>
</comment>
<name>A0A7J6GMP4_CANSA</name>
<evidence type="ECO:0000313" key="2">
    <source>
        <dbReference type="EMBL" id="KAF4383630.1"/>
    </source>
</evidence>
<organism evidence="2 3">
    <name type="scientific">Cannabis sativa</name>
    <name type="common">Hemp</name>
    <name type="synonym">Marijuana</name>
    <dbReference type="NCBI Taxonomy" id="3483"/>
    <lineage>
        <taxon>Eukaryota</taxon>
        <taxon>Viridiplantae</taxon>
        <taxon>Streptophyta</taxon>
        <taxon>Embryophyta</taxon>
        <taxon>Tracheophyta</taxon>
        <taxon>Spermatophyta</taxon>
        <taxon>Magnoliopsida</taxon>
        <taxon>eudicotyledons</taxon>
        <taxon>Gunneridae</taxon>
        <taxon>Pentapetalae</taxon>
        <taxon>rosids</taxon>
        <taxon>fabids</taxon>
        <taxon>Rosales</taxon>
        <taxon>Cannabaceae</taxon>
        <taxon>Cannabis</taxon>
    </lineage>
</organism>
<evidence type="ECO:0008006" key="4">
    <source>
        <dbReference type="Google" id="ProtNLM"/>
    </source>
</evidence>